<gene>
    <name evidence="1" type="ORF">BQ8794_70081</name>
</gene>
<dbReference type="EMBL" id="FTPD01000067">
    <property type="protein sequence ID" value="SIT59151.1"/>
    <property type="molecule type" value="Genomic_DNA"/>
</dbReference>
<name>A0A1R3VH47_9HYPH</name>
<evidence type="ECO:0000313" key="2">
    <source>
        <dbReference type="Proteomes" id="UP000188388"/>
    </source>
</evidence>
<dbReference type="Proteomes" id="UP000188388">
    <property type="component" value="Unassembled WGS sequence"/>
</dbReference>
<protein>
    <submittedName>
        <fullName evidence="1">Uncharacterized protein</fullName>
    </submittedName>
</protein>
<organism evidence="1 2">
    <name type="scientific">Mesorhizobium prunaredense</name>
    <dbReference type="NCBI Taxonomy" id="1631249"/>
    <lineage>
        <taxon>Bacteria</taxon>
        <taxon>Pseudomonadati</taxon>
        <taxon>Pseudomonadota</taxon>
        <taxon>Alphaproteobacteria</taxon>
        <taxon>Hyphomicrobiales</taxon>
        <taxon>Phyllobacteriaceae</taxon>
        <taxon>Mesorhizobium</taxon>
    </lineage>
</organism>
<dbReference type="STRING" id="1631249.BQ8794_70081"/>
<proteinExistence type="predicted"/>
<keyword evidence="2" id="KW-1185">Reference proteome</keyword>
<dbReference type="AlphaFoldDB" id="A0A1R3VH47"/>
<sequence>MFRQKSFDVDTINWCSAIIPEISTDRISPLEVAKAHPSDAGWAISHQPPQSFLDDFRQEAMGKHPTFCVANSPGALRHHILSGPAKWFHALASCYWAAALSGEWRTLVIDLAPEGCELGPTTFRRDCKPMLRVSVAGRKTFVTWRVAPRLGKCYALWTAMGMPTVLAMP</sequence>
<accession>A0A1R3VH47</accession>
<evidence type="ECO:0000313" key="1">
    <source>
        <dbReference type="EMBL" id="SIT59151.1"/>
    </source>
</evidence>
<reference evidence="2" key="1">
    <citation type="submission" date="2017-01" db="EMBL/GenBank/DDBJ databases">
        <authorList>
            <person name="Brunel B."/>
        </authorList>
    </citation>
    <scope>NUCLEOTIDE SEQUENCE [LARGE SCALE GENOMIC DNA]</scope>
</reference>